<keyword evidence="4" id="KW-0805">Transcription regulation</keyword>
<name>A0AAJ7SW97_PETMA</name>
<evidence type="ECO:0000256" key="8">
    <source>
        <dbReference type="ARBA" id="ARBA00023242"/>
    </source>
</evidence>
<organism evidence="11 12">
    <name type="scientific">Petromyzon marinus</name>
    <name type="common">Sea lamprey</name>
    <dbReference type="NCBI Taxonomy" id="7757"/>
    <lineage>
        <taxon>Eukaryota</taxon>
        <taxon>Metazoa</taxon>
        <taxon>Chordata</taxon>
        <taxon>Craniata</taxon>
        <taxon>Vertebrata</taxon>
        <taxon>Cyclostomata</taxon>
        <taxon>Hyperoartia</taxon>
        <taxon>Petromyzontiformes</taxon>
        <taxon>Petromyzontidae</taxon>
        <taxon>Petromyzon</taxon>
    </lineage>
</organism>
<dbReference type="CDD" id="cd00103">
    <property type="entry name" value="IRF"/>
    <property type="match status" value="1"/>
</dbReference>
<sequence length="658" mass="74013">MPVERMRMRPWLEEQINSQAIPGLRWINKEQKIFQIPWKHAAHQGFDVNRDACLFKNWAVHTGKHRPDREGDPKSWKTNFRCALNSLPDVKELRDKSKKKGENAYRVYVMLPARERHKRRKGSLAKNDKLNGMASDNDQSGSVKGEGGSDHRQRMHIKLENCRLLTSSQIQKMLCDSLIDKSTDDDNHDGREETPAELPGHSSHHHSTFPERRPDVVSKAGDLSDEKLPIGETPSPLTDNRDKLSDPSVASCHPSDLPVKREVSPHGGNETEQEEGVPVLYALQAPLATQDCEHGNLTVLATQCSLKAGASIATYGLQEVWRNDPQQQNQGSPVALGTQEPSSSHEHEEVHSMANAVLPDIKDEMFYPEWSQMVEVKTENPDSDDSYNLQISSGASSEADDSDMETDDVDKSSPQTSRARNQHLRREASQQRRDVESWWRRNECDDREGVTAPHVATRGSSEEHGKEPPAPHADNAQYLQSRRTASVIVRLGNGKPGTDSDPAAAWPSDSNPGCEQREQHEQHEQHQHHEQHQQHQQHHQHSDQQQCRPEQEDQTEEQQALNQQHHQHHPETTVLHLDKIHPAWVPTMCHTTTPFPSSLNGSPGTSISYMWPSHLSADAAGRHEIVVIPQGHVLGLRSNIEFLVIPHHPDAATAVIHG</sequence>
<feature type="compositionally biased region" description="Basic and acidic residues" evidence="9">
    <location>
        <begin position="460"/>
        <end position="469"/>
    </location>
</feature>
<proteinExistence type="predicted"/>
<keyword evidence="8" id="KW-0539">Nucleus</keyword>
<feature type="region of interest" description="Disordered" evidence="9">
    <location>
        <begin position="325"/>
        <end position="350"/>
    </location>
</feature>
<feature type="compositionally biased region" description="Basic and acidic residues" evidence="9">
    <location>
        <begin position="424"/>
        <end position="449"/>
    </location>
</feature>
<feature type="region of interest" description="Disordered" evidence="9">
    <location>
        <begin position="491"/>
        <end position="572"/>
    </location>
</feature>
<dbReference type="KEGG" id="pmrn:116940282"/>
<gene>
    <name evidence="12" type="primary">LOC116940282</name>
</gene>
<keyword evidence="6" id="KW-0010">Activator</keyword>
<dbReference type="Pfam" id="PF00605">
    <property type="entry name" value="IRF"/>
    <property type="match status" value="1"/>
</dbReference>
<dbReference type="PRINTS" id="PR00267">
    <property type="entry name" value="INTFRNREGFCT"/>
</dbReference>
<dbReference type="SUPFAM" id="SSF46785">
    <property type="entry name" value="Winged helix' DNA-binding domain"/>
    <property type="match status" value="1"/>
</dbReference>
<evidence type="ECO:0000259" key="10">
    <source>
        <dbReference type="PROSITE" id="PS51507"/>
    </source>
</evidence>
<keyword evidence="5" id="KW-0238">DNA-binding</keyword>
<evidence type="ECO:0000256" key="9">
    <source>
        <dbReference type="SAM" id="MobiDB-lite"/>
    </source>
</evidence>
<evidence type="ECO:0000256" key="4">
    <source>
        <dbReference type="ARBA" id="ARBA00023015"/>
    </source>
</evidence>
<evidence type="ECO:0000313" key="12">
    <source>
        <dbReference type="RefSeq" id="XP_032805773.1"/>
    </source>
</evidence>
<keyword evidence="3" id="KW-0832">Ubl conjugation</keyword>
<dbReference type="PANTHER" id="PTHR11949">
    <property type="entry name" value="INTERFERON REGULATORY FACTOR"/>
    <property type="match status" value="1"/>
</dbReference>
<dbReference type="GO" id="GO:0000981">
    <property type="term" value="F:DNA-binding transcription factor activity, RNA polymerase II-specific"/>
    <property type="evidence" value="ECO:0007669"/>
    <property type="project" value="TreeGrafter"/>
</dbReference>
<dbReference type="GO" id="GO:0005634">
    <property type="term" value="C:nucleus"/>
    <property type="evidence" value="ECO:0007669"/>
    <property type="project" value="UniProtKB-SubCell"/>
</dbReference>
<feature type="region of interest" description="Disordered" evidence="9">
    <location>
        <begin position="116"/>
        <end position="152"/>
    </location>
</feature>
<dbReference type="RefSeq" id="XP_032805773.1">
    <property type="nucleotide sequence ID" value="XM_032949882.1"/>
</dbReference>
<dbReference type="GO" id="GO:0002376">
    <property type="term" value="P:immune system process"/>
    <property type="evidence" value="ECO:0007669"/>
    <property type="project" value="TreeGrafter"/>
</dbReference>
<evidence type="ECO:0000256" key="5">
    <source>
        <dbReference type="ARBA" id="ARBA00023125"/>
    </source>
</evidence>
<dbReference type="SMART" id="SM00348">
    <property type="entry name" value="IRF"/>
    <property type="match status" value="1"/>
</dbReference>
<evidence type="ECO:0000256" key="1">
    <source>
        <dbReference type="ARBA" id="ARBA00004123"/>
    </source>
</evidence>
<keyword evidence="11" id="KW-1185">Reference proteome</keyword>
<dbReference type="PROSITE" id="PS51507">
    <property type="entry name" value="IRF_2"/>
    <property type="match status" value="1"/>
</dbReference>
<dbReference type="InterPro" id="IPR001346">
    <property type="entry name" value="Interferon_reg_fact_DNA-bd_dom"/>
</dbReference>
<dbReference type="GO" id="GO:0000978">
    <property type="term" value="F:RNA polymerase II cis-regulatory region sequence-specific DNA binding"/>
    <property type="evidence" value="ECO:0007669"/>
    <property type="project" value="TreeGrafter"/>
</dbReference>
<evidence type="ECO:0000313" key="11">
    <source>
        <dbReference type="Proteomes" id="UP001318040"/>
    </source>
</evidence>
<reference evidence="12" key="1">
    <citation type="submission" date="2025-08" db="UniProtKB">
        <authorList>
            <consortium name="RefSeq"/>
        </authorList>
    </citation>
    <scope>IDENTIFICATION</scope>
    <source>
        <tissue evidence="12">Sperm</tissue>
    </source>
</reference>
<evidence type="ECO:0000256" key="6">
    <source>
        <dbReference type="ARBA" id="ARBA00023159"/>
    </source>
</evidence>
<feature type="compositionally biased region" description="Acidic residues" evidence="9">
    <location>
        <begin position="398"/>
        <end position="408"/>
    </location>
</feature>
<feature type="region of interest" description="Disordered" evidence="9">
    <location>
        <begin position="377"/>
        <end position="478"/>
    </location>
</feature>
<comment type="subcellular location">
    <subcellularLocation>
        <location evidence="1">Nucleus</location>
    </subcellularLocation>
</comment>
<dbReference type="AlphaFoldDB" id="A0AAJ7SW97"/>
<protein>
    <submittedName>
        <fullName evidence="12">Uncharacterized protein LOC116940282 isoform X1</fullName>
    </submittedName>
</protein>
<evidence type="ECO:0000256" key="3">
    <source>
        <dbReference type="ARBA" id="ARBA00022843"/>
    </source>
</evidence>
<feature type="region of interest" description="Disordered" evidence="9">
    <location>
        <begin position="181"/>
        <end position="274"/>
    </location>
</feature>
<dbReference type="InterPro" id="IPR019817">
    <property type="entry name" value="Interferon_reg_fac_CS"/>
</dbReference>
<dbReference type="Gene3D" id="1.10.10.10">
    <property type="entry name" value="Winged helix-like DNA-binding domain superfamily/Winged helix DNA-binding domain"/>
    <property type="match status" value="1"/>
</dbReference>
<feature type="compositionally biased region" description="Basic and acidic residues" evidence="9">
    <location>
        <begin position="181"/>
        <end position="194"/>
    </location>
</feature>
<dbReference type="PROSITE" id="PS00601">
    <property type="entry name" value="IRF_1"/>
    <property type="match status" value="1"/>
</dbReference>
<accession>A0AAJ7SW97</accession>
<evidence type="ECO:0000256" key="2">
    <source>
        <dbReference type="ARBA" id="ARBA00022499"/>
    </source>
</evidence>
<evidence type="ECO:0000256" key="7">
    <source>
        <dbReference type="ARBA" id="ARBA00023163"/>
    </source>
</evidence>
<dbReference type="FunFam" id="1.10.10.10:FF:000065">
    <property type="entry name" value="Interferon regulatory factor"/>
    <property type="match status" value="1"/>
</dbReference>
<feature type="compositionally biased region" description="Basic and acidic residues" evidence="9">
    <location>
        <begin position="515"/>
        <end position="533"/>
    </location>
</feature>
<dbReference type="Proteomes" id="UP001318040">
    <property type="component" value="Chromosome 8"/>
</dbReference>
<feature type="domain" description="IRF tryptophan pentad repeat" evidence="10">
    <location>
        <begin position="5"/>
        <end position="112"/>
    </location>
</feature>
<keyword evidence="2" id="KW-1017">Isopeptide bond</keyword>
<dbReference type="InterPro" id="IPR036390">
    <property type="entry name" value="WH_DNA-bd_sf"/>
</dbReference>
<dbReference type="PANTHER" id="PTHR11949:SF17">
    <property type="entry name" value="IRF TRYPTOPHAN PENTAD REPEAT DOMAIN-CONTAINING PROTEIN"/>
    <property type="match status" value="1"/>
</dbReference>
<feature type="compositionally biased region" description="Basic and acidic residues" evidence="9">
    <location>
        <begin position="208"/>
        <end position="229"/>
    </location>
</feature>
<dbReference type="InterPro" id="IPR036388">
    <property type="entry name" value="WH-like_DNA-bd_sf"/>
</dbReference>
<keyword evidence="7" id="KW-0804">Transcription</keyword>